<protein>
    <submittedName>
        <fullName evidence="1">Uncharacterized protein</fullName>
    </submittedName>
</protein>
<proteinExistence type="predicted"/>
<sequence length="175" mass="18747">MGFGGRLVTDAVKVDFALQGAGWADCRLEVGLSVLEMNGVSYCTDALGDLVRVAALIAAGHHAGALSFDGEPREWRWILERHWSDDLKGVEPGLRVRIFGFSDISRHAPETEGHLEFEAVCDPDAFALAVERMARSLRDALGADGYAEAWGGAPFPERALAGLKAVLGLPVETTA</sequence>
<organism evidence="1 2">
    <name type="scientific">Caulobacter mirabilis</name>
    <dbReference type="NCBI Taxonomy" id="69666"/>
    <lineage>
        <taxon>Bacteria</taxon>
        <taxon>Pseudomonadati</taxon>
        <taxon>Pseudomonadota</taxon>
        <taxon>Alphaproteobacteria</taxon>
        <taxon>Caulobacterales</taxon>
        <taxon>Caulobacteraceae</taxon>
        <taxon>Caulobacter</taxon>
    </lineage>
</organism>
<evidence type="ECO:0000313" key="2">
    <source>
        <dbReference type="Proteomes" id="UP000228945"/>
    </source>
</evidence>
<gene>
    <name evidence="1" type="ORF">CSW64_00705</name>
</gene>
<dbReference type="Proteomes" id="UP000228945">
    <property type="component" value="Chromosome"/>
</dbReference>
<dbReference type="AlphaFoldDB" id="A0A2D2ASN5"/>
<name>A0A2D2ASN5_9CAUL</name>
<reference evidence="1 2" key="1">
    <citation type="submission" date="2017-10" db="EMBL/GenBank/DDBJ databases">
        <title>Genome sequence of Caulobacter mirabilis FWC38.</title>
        <authorList>
            <person name="Fiebig A."/>
            <person name="Crosson S."/>
        </authorList>
    </citation>
    <scope>NUCLEOTIDE SEQUENCE [LARGE SCALE GENOMIC DNA]</scope>
    <source>
        <strain evidence="1 2">FWC 38</strain>
    </source>
</reference>
<keyword evidence="2" id="KW-1185">Reference proteome</keyword>
<accession>A0A2D2ASN5</accession>
<dbReference type="KEGG" id="cmb:CSW64_00705"/>
<dbReference type="EMBL" id="CP024201">
    <property type="protein sequence ID" value="ATQ41028.1"/>
    <property type="molecule type" value="Genomic_DNA"/>
</dbReference>
<evidence type="ECO:0000313" key="1">
    <source>
        <dbReference type="EMBL" id="ATQ41028.1"/>
    </source>
</evidence>